<sequence length="163" mass="16227">MKFLATLFNIALVVSFASPGFAAPIQGDSIDLDALSKRDPALLGAVTGADVISQPINVVAGAATGLLTRDVYHGDALAAVANIPEVVAADAGLVSVTGITKRAIYNGEGLATVDDIPNVLTSAVGLVSVTGVDKRQAVPGLNIDGLGLDGLLAPVESLGLAGL</sequence>
<accession>A0A4R0RWH1</accession>
<reference evidence="2 3" key="1">
    <citation type="submission" date="2018-11" db="EMBL/GenBank/DDBJ databases">
        <title>Genome assembly of Steccherinum ochraceum LE-BIN_3174, the white-rot fungus of the Steccherinaceae family (The Residual Polyporoid clade, Polyporales, Basidiomycota).</title>
        <authorList>
            <person name="Fedorova T.V."/>
            <person name="Glazunova O.A."/>
            <person name="Landesman E.O."/>
            <person name="Moiseenko K.V."/>
            <person name="Psurtseva N.V."/>
            <person name="Savinova O.S."/>
            <person name="Shakhova N.V."/>
            <person name="Tyazhelova T.V."/>
            <person name="Vasina D.V."/>
        </authorList>
    </citation>
    <scope>NUCLEOTIDE SEQUENCE [LARGE SCALE GENOMIC DNA]</scope>
    <source>
        <strain evidence="2 3">LE-BIN_3174</strain>
    </source>
</reference>
<comment type="caution">
    <text evidence="2">The sequence shown here is derived from an EMBL/GenBank/DDBJ whole genome shotgun (WGS) entry which is preliminary data.</text>
</comment>
<keyword evidence="3" id="KW-1185">Reference proteome</keyword>
<dbReference type="Proteomes" id="UP000292702">
    <property type="component" value="Unassembled WGS sequence"/>
</dbReference>
<keyword evidence="1" id="KW-0732">Signal</keyword>
<feature type="chain" id="PRO_5020908510" evidence="1">
    <location>
        <begin position="23"/>
        <end position="163"/>
    </location>
</feature>
<proteinExistence type="predicted"/>
<dbReference type="EMBL" id="RWJN01000004">
    <property type="protein sequence ID" value="TCD71602.1"/>
    <property type="molecule type" value="Genomic_DNA"/>
</dbReference>
<organism evidence="2 3">
    <name type="scientific">Steccherinum ochraceum</name>
    <dbReference type="NCBI Taxonomy" id="92696"/>
    <lineage>
        <taxon>Eukaryota</taxon>
        <taxon>Fungi</taxon>
        <taxon>Dikarya</taxon>
        <taxon>Basidiomycota</taxon>
        <taxon>Agaricomycotina</taxon>
        <taxon>Agaricomycetes</taxon>
        <taxon>Polyporales</taxon>
        <taxon>Steccherinaceae</taxon>
        <taxon>Steccherinum</taxon>
    </lineage>
</organism>
<protein>
    <submittedName>
        <fullName evidence="2">Uncharacterized protein</fullName>
    </submittedName>
</protein>
<evidence type="ECO:0000256" key="1">
    <source>
        <dbReference type="SAM" id="SignalP"/>
    </source>
</evidence>
<evidence type="ECO:0000313" key="3">
    <source>
        <dbReference type="Proteomes" id="UP000292702"/>
    </source>
</evidence>
<dbReference type="AlphaFoldDB" id="A0A4R0RWH1"/>
<gene>
    <name evidence="2" type="ORF">EIP91_007349</name>
</gene>
<feature type="signal peptide" evidence="1">
    <location>
        <begin position="1"/>
        <end position="22"/>
    </location>
</feature>
<evidence type="ECO:0000313" key="2">
    <source>
        <dbReference type="EMBL" id="TCD71602.1"/>
    </source>
</evidence>
<name>A0A4R0RWH1_9APHY</name>